<keyword evidence="3" id="KW-1185">Reference proteome</keyword>
<proteinExistence type="predicted"/>
<protein>
    <submittedName>
        <fullName evidence="2">Uncharacterized protein</fullName>
    </submittedName>
</protein>
<dbReference type="RefSeq" id="WP_190326954.1">
    <property type="nucleotide sequence ID" value="NZ_CP061171.1"/>
</dbReference>
<sequence length="112" mass="13162">MKHLVTLLFLTFAMGRAQAQKHKVVTYQLMEPGFNTKVIKGTISEVYATKRYGKTFWWIVIGTDTIIHVWPRHLDTATMKPGVNRAFYSIKRLDNSWWKKEKSEDYVKPKTN</sequence>
<gene>
    <name evidence="2" type="ORF">H9N25_19540</name>
</gene>
<organism evidence="2 3">
    <name type="scientific">Pedobacter riviphilus</name>
    <dbReference type="NCBI Taxonomy" id="2766984"/>
    <lineage>
        <taxon>Bacteria</taxon>
        <taxon>Pseudomonadati</taxon>
        <taxon>Bacteroidota</taxon>
        <taxon>Sphingobacteriia</taxon>
        <taxon>Sphingobacteriales</taxon>
        <taxon>Sphingobacteriaceae</taxon>
        <taxon>Pedobacter</taxon>
    </lineage>
</organism>
<dbReference type="EMBL" id="CP061171">
    <property type="protein sequence ID" value="QNR84085.1"/>
    <property type="molecule type" value="Genomic_DNA"/>
</dbReference>
<feature type="chain" id="PRO_5046365844" evidence="1">
    <location>
        <begin position="20"/>
        <end position="112"/>
    </location>
</feature>
<keyword evidence="1" id="KW-0732">Signal</keyword>
<reference evidence="2 3" key="1">
    <citation type="submission" date="2020-09" db="EMBL/GenBank/DDBJ databases">
        <title>Pedobacter sp. SW-16 isolated from soil near Yeocheon.</title>
        <authorList>
            <person name="Im H.S."/>
            <person name="Joung Y."/>
            <person name="Lee S.-S."/>
        </authorList>
    </citation>
    <scope>NUCLEOTIDE SEQUENCE [LARGE SCALE GENOMIC DNA]</scope>
    <source>
        <strain evidence="2 3">SW-16</strain>
    </source>
</reference>
<accession>A0ABX6TGK9</accession>
<feature type="signal peptide" evidence="1">
    <location>
        <begin position="1"/>
        <end position="19"/>
    </location>
</feature>
<evidence type="ECO:0000256" key="1">
    <source>
        <dbReference type="SAM" id="SignalP"/>
    </source>
</evidence>
<dbReference type="Proteomes" id="UP000516439">
    <property type="component" value="Chromosome"/>
</dbReference>
<evidence type="ECO:0000313" key="2">
    <source>
        <dbReference type="EMBL" id="QNR84085.1"/>
    </source>
</evidence>
<evidence type="ECO:0000313" key="3">
    <source>
        <dbReference type="Proteomes" id="UP000516439"/>
    </source>
</evidence>
<name>A0ABX6TGK9_9SPHI</name>